<sequence length="286" mass="33032">MHRALRPRLSLLELPVELRLQIYSYSFGYEETALPRWGYGQPSRSVALLRTCRQIYTESRHILYNQTTLLLTGRSLHPLPGTVDKHFGTMGRTWLRNLIIIEPRAIPYRYSFGVFPTRISATDWDFSILRHFPAVRGVEITDTGPIPLRLLLGESCEKMVQAVEQFIRSQLSQTLQAFSVTGGAEKYPEVSIFASTRLWFTCPEVQQDSHDQTDAELVDLDDSNNTTCNWYSIMRSKPLVRESVLRVKLHPVSEDATVNAEDYRLAKRIILRHMRMDSWFPVRSIS</sequence>
<dbReference type="GeneID" id="27316121"/>
<organism evidence="1 2">
    <name type="scientific">Verruconis gallopava</name>
    <dbReference type="NCBI Taxonomy" id="253628"/>
    <lineage>
        <taxon>Eukaryota</taxon>
        <taxon>Fungi</taxon>
        <taxon>Dikarya</taxon>
        <taxon>Ascomycota</taxon>
        <taxon>Pezizomycotina</taxon>
        <taxon>Dothideomycetes</taxon>
        <taxon>Pleosporomycetidae</taxon>
        <taxon>Venturiales</taxon>
        <taxon>Sympoventuriaceae</taxon>
        <taxon>Verruconis</taxon>
    </lineage>
</organism>
<keyword evidence="2" id="KW-1185">Reference proteome</keyword>
<evidence type="ECO:0000313" key="1">
    <source>
        <dbReference type="EMBL" id="KIW00258.1"/>
    </source>
</evidence>
<dbReference type="OrthoDB" id="2951834at2759"/>
<gene>
    <name evidence="1" type="ORF">PV09_08148</name>
</gene>
<dbReference type="HOGENOM" id="CLU_973875_0_0_1"/>
<dbReference type="PANTHER" id="PTHR42085:SF2">
    <property type="entry name" value="F-BOX DOMAIN-CONTAINING PROTEIN"/>
    <property type="match status" value="1"/>
</dbReference>
<proteinExistence type="predicted"/>
<reference evidence="1 2" key="1">
    <citation type="submission" date="2015-01" db="EMBL/GenBank/DDBJ databases">
        <title>The Genome Sequence of Ochroconis gallopava CBS43764.</title>
        <authorList>
            <consortium name="The Broad Institute Genomics Platform"/>
            <person name="Cuomo C."/>
            <person name="de Hoog S."/>
            <person name="Gorbushina A."/>
            <person name="Stielow B."/>
            <person name="Teixiera M."/>
            <person name="Abouelleil A."/>
            <person name="Chapman S.B."/>
            <person name="Priest M."/>
            <person name="Young S.K."/>
            <person name="Wortman J."/>
            <person name="Nusbaum C."/>
            <person name="Birren B."/>
        </authorList>
    </citation>
    <scope>NUCLEOTIDE SEQUENCE [LARGE SCALE GENOMIC DNA]</scope>
    <source>
        <strain evidence="1 2">CBS 43764</strain>
    </source>
</reference>
<protein>
    <recommendedName>
        <fullName evidence="3">F-box domain-containing protein</fullName>
    </recommendedName>
</protein>
<evidence type="ECO:0000313" key="2">
    <source>
        <dbReference type="Proteomes" id="UP000053259"/>
    </source>
</evidence>
<dbReference type="PANTHER" id="PTHR42085">
    <property type="entry name" value="F-BOX DOMAIN-CONTAINING PROTEIN"/>
    <property type="match status" value="1"/>
</dbReference>
<dbReference type="AlphaFoldDB" id="A0A0D2A0R7"/>
<dbReference type="InterPro" id="IPR038883">
    <property type="entry name" value="AN11006-like"/>
</dbReference>
<evidence type="ECO:0008006" key="3">
    <source>
        <dbReference type="Google" id="ProtNLM"/>
    </source>
</evidence>
<dbReference type="RefSeq" id="XP_016210127.1">
    <property type="nucleotide sequence ID" value="XM_016362007.1"/>
</dbReference>
<dbReference type="EMBL" id="KN847565">
    <property type="protein sequence ID" value="KIW00258.1"/>
    <property type="molecule type" value="Genomic_DNA"/>
</dbReference>
<dbReference type="VEuPathDB" id="FungiDB:PV09_08148"/>
<dbReference type="InParanoid" id="A0A0D2A0R7"/>
<accession>A0A0D2A0R7</accession>
<name>A0A0D2A0R7_9PEZI</name>
<dbReference type="Proteomes" id="UP000053259">
    <property type="component" value="Unassembled WGS sequence"/>
</dbReference>